<proteinExistence type="predicted"/>
<evidence type="ECO:0000313" key="4">
    <source>
        <dbReference type="WBParaSite" id="nRc.2.0.1.t47579-RA"/>
    </source>
</evidence>
<protein>
    <submittedName>
        <fullName evidence="4">Uncharacterized protein</fullName>
    </submittedName>
</protein>
<name>A0A915L955_ROMCU</name>
<evidence type="ECO:0000313" key="3">
    <source>
        <dbReference type="Proteomes" id="UP000887565"/>
    </source>
</evidence>
<feature type="transmembrane region" description="Helical" evidence="2">
    <location>
        <begin position="69"/>
        <end position="91"/>
    </location>
</feature>
<keyword evidence="2" id="KW-0812">Transmembrane</keyword>
<dbReference type="Proteomes" id="UP000887565">
    <property type="component" value="Unplaced"/>
</dbReference>
<evidence type="ECO:0000256" key="1">
    <source>
        <dbReference type="SAM" id="MobiDB-lite"/>
    </source>
</evidence>
<feature type="region of interest" description="Disordered" evidence="1">
    <location>
        <begin position="1"/>
        <end position="52"/>
    </location>
</feature>
<keyword evidence="3" id="KW-1185">Reference proteome</keyword>
<dbReference type="AlphaFoldDB" id="A0A915L955"/>
<keyword evidence="2" id="KW-1133">Transmembrane helix</keyword>
<keyword evidence="2" id="KW-0472">Membrane</keyword>
<accession>A0A915L955</accession>
<feature type="compositionally biased region" description="Low complexity" evidence="1">
    <location>
        <begin position="231"/>
        <end position="240"/>
    </location>
</feature>
<reference evidence="4" key="1">
    <citation type="submission" date="2022-11" db="UniProtKB">
        <authorList>
            <consortium name="WormBaseParasite"/>
        </authorList>
    </citation>
    <scope>IDENTIFICATION</scope>
</reference>
<evidence type="ECO:0000256" key="2">
    <source>
        <dbReference type="SAM" id="Phobius"/>
    </source>
</evidence>
<feature type="compositionally biased region" description="Polar residues" evidence="1">
    <location>
        <begin position="1"/>
        <end position="30"/>
    </location>
</feature>
<sequence>DINSEETTTTPLGKSTDAVSPQTPGKQNVTIGEGNATEGGDTDDDKLSGSQSVSASWKDEGFFSGRTGIIALSIAIVLILLVLVILMSFCWRRDRGGGQKSGAAGDNIDRCTCTTTETTHDHANKVKCMKDETSSLPPNVGARKKKVSKSGSAEAPSRSSEKPVDFNARCPIRIMVEMNNAHLQMAHLTHGAFDNESLTLAHHATQHPASLPHTVMTTPSSPRCGPKQHGSSSESPNLRSNSHHPSALVLPPQCLAAAAQHPATHPPLPAALAKKWCPHHGLGGHYEDKCPVIKGLPLNSQLPLMAAIQAIAQCGFCHHSATLTHSVMDHVDIVE</sequence>
<feature type="region of interest" description="Disordered" evidence="1">
    <location>
        <begin position="130"/>
        <end position="164"/>
    </location>
</feature>
<feature type="region of interest" description="Disordered" evidence="1">
    <location>
        <begin position="210"/>
        <end position="245"/>
    </location>
</feature>
<organism evidence="3 4">
    <name type="scientific">Romanomermis culicivorax</name>
    <name type="common">Nematode worm</name>
    <dbReference type="NCBI Taxonomy" id="13658"/>
    <lineage>
        <taxon>Eukaryota</taxon>
        <taxon>Metazoa</taxon>
        <taxon>Ecdysozoa</taxon>
        <taxon>Nematoda</taxon>
        <taxon>Enoplea</taxon>
        <taxon>Dorylaimia</taxon>
        <taxon>Mermithida</taxon>
        <taxon>Mermithoidea</taxon>
        <taxon>Mermithidae</taxon>
        <taxon>Romanomermis</taxon>
    </lineage>
</organism>
<dbReference type="WBParaSite" id="nRc.2.0.1.t47579-RA">
    <property type="protein sequence ID" value="nRc.2.0.1.t47579-RA"/>
    <property type="gene ID" value="nRc.2.0.1.g47579"/>
</dbReference>